<keyword evidence="4" id="KW-1185">Reference proteome</keyword>
<evidence type="ECO:0000259" key="2">
    <source>
        <dbReference type="PROSITE" id="PS50994"/>
    </source>
</evidence>
<sequence>MMGDKAKFSTLEPSDGGYVTYGDNAKGKIIGIGSICKNSITLEKVLFVSGLKHNLISISQLCDKGLNVSFYASHCIIRNNESILLIGNRYKNIYLIDLENRNDVNLNLLCMKSTNDDAWLWHRRLCHANIHTLNKISKLDLVVGLPKINFHFDSICDACIHGKHMKSSFKSKNIVSTSRPLELLHMDLFGPINTTSLGGKNYGFVIVDDYSRYTWVLFLANKNNAFDDFRKFAKYIQREQGYLIHRIQTDHGGEFENKSFENYCDENGIRHNFSD</sequence>
<dbReference type="STRING" id="906689.A0A2I0VY72"/>
<keyword evidence="1" id="KW-0645">Protease</keyword>
<dbReference type="GO" id="GO:0008233">
    <property type="term" value="F:peptidase activity"/>
    <property type="evidence" value="ECO:0007669"/>
    <property type="project" value="UniProtKB-KW"/>
</dbReference>
<keyword evidence="1" id="KW-0378">Hydrolase</keyword>
<evidence type="ECO:0000313" key="4">
    <source>
        <dbReference type="Proteomes" id="UP000233837"/>
    </source>
</evidence>
<dbReference type="InterPro" id="IPR025724">
    <property type="entry name" value="GAG-pre-integrase_dom"/>
</dbReference>
<dbReference type="InterPro" id="IPR054722">
    <property type="entry name" value="PolX-like_BBD"/>
</dbReference>
<dbReference type="Pfam" id="PF00665">
    <property type="entry name" value="rve"/>
    <property type="match status" value="1"/>
</dbReference>
<dbReference type="Pfam" id="PF22936">
    <property type="entry name" value="Pol_BBD"/>
    <property type="match status" value="1"/>
</dbReference>
<name>A0A2I0VY72_9ASPA</name>
<accession>A0A2I0VY72</accession>
<feature type="domain" description="Integrase catalytic" evidence="2">
    <location>
        <begin position="176"/>
        <end position="275"/>
    </location>
</feature>
<gene>
    <name evidence="3" type="ORF">MA16_Dca017708</name>
</gene>
<dbReference type="Proteomes" id="UP000233837">
    <property type="component" value="Unassembled WGS sequence"/>
</dbReference>
<dbReference type="PANTHER" id="PTHR42648:SF32">
    <property type="entry name" value="RIBONUCLEASE H-LIKE DOMAIN, GAG-PRE-INTEGRASE DOMAIN PROTEIN-RELATED"/>
    <property type="match status" value="1"/>
</dbReference>
<reference evidence="3 4" key="1">
    <citation type="journal article" date="2016" name="Sci. Rep.">
        <title>The Dendrobium catenatum Lindl. genome sequence provides insights into polysaccharide synthase, floral development and adaptive evolution.</title>
        <authorList>
            <person name="Zhang G.Q."/>
            <person name="Xu Q."/>
            <person name="Bian C."/>
            <person name="Tsai W.C."/>
            <person name="Yeh C.M."/>
            <person name="Liu K.W."/>
            <person name="Yoshida K."/>
            <person name="Zhang L.S."/>
            <person name="Chang S.B."/>
            <person name="Chen F."/>
            <person name="Shi Y."/>
            <person name="Su Y.Y."/>
            <person name="Zhang Y.Q."/>
            <person name="Chen L.J."/>
            <person name="Yin Y."/>
            <person name="Lin M."/>
            <person name="Huang H."/>
            <person name="Deng H."/>
            <person name="Wang Z.W."/>
            <person name="Zhu S.L."/>
            <person name="Zhao X."/>
            <person name="Deng C."/>
            <person name="Niu S.C."/>
            <person name="Huang J."/>
            <person name="Wang M."/>
            <person name="Liu G.H."/>
            <person name="Yang H.J."/>
            <person name="Xiao X.J."/>
            <person name="Hsiao Y.Y."/>
            <person name="Wu W.L."/>
            <person name="Chen Y.Y."/>
            <person name="Mitsuda N."/>
            <person name="Ohme-Takagi M."/>
            <person name="Luo Y.B."/>
            <person name="Van de Peer Y."/>
            <person name="Liu Z.J."/>
        </authorList>
    </citation>
    <scope>NUCLEOTIDE SEQUENCE [LARGE SCALE GENOMIC DNA]</scope>
    <source>
        <tissue evidence="3">The whole plant</tissue>
    </source>
</reference>
<dbReference type="Gene3D" id="3.30.420.10">
    <property type="entry name" value="Ribonuclease H-like superfamily/Ribonuclease H"/>
    <property type="match status" value="1"/>
</dbReference>
<dbReference type="GO" id="GO:0003676">
    <property type="term" value="F:nucleic acid binding"/>
    <property type="evidence" value="ECO:0007669"/>
    <property type="project" value="InterPro"/>
</dbReference>
<dbReference type="InterPro" id="IPR001584">
    <property type="entry name" value="Integrase_cat-core"/>
</dbReference>
<dbReference type="PANTHER" id="PTHR42648">
    <property type="entry name" value="TRANSPOSASE, PUTATIVE-RELATED"/>
    <property type="match status" value="1"/>
</dbReference>
<protein>
    <submittedName>
        <fullName evidence="3">Retrovirus-related Pol polyprotein from transposon TNT 1-94</fullName>
    </submittedName>
</protein>
<dbReference type="GO" id="GO:0006508">
    <property type="term" value="P:proteolysis"/>
    <property type="evidence" value="ECO:0007669"/>
    <property type="project" value="UniProtKB-KW"/>
</dbReference>
<dbReference type="AlphaFoldDB" id="A0A2I0VY72"/>
<evidence type="ECO:0000313" key="3">
    <source>
        <dbReference type="EMBL" id="PKU68356.1"/>
    </source>
</evidence>
<dbReference type="Pfam" id="PF13976">
    <property type="entry name" value="gag_pre-integrs"/>
    <property type="match status" value="1"/>
</dbReference>
<dbReference type="InterPro" id="IPR012337">
    <property type="entry name" value="RNaseH-like_sf"/>
</dbReference>
<proteinExistence type="predicted"/>
<dbReference type="EMBL" id="KZ503103">
    <property type="protein sequence ID" value="PKU68356.1"/>
    <property type="molecule type" value="Genomic_DNA"/>
</dbReference>
<dbReference type="InterPro" id="IPR036397">
    <property type="entry name" value="RNaseH_sf"/>
</dbReference>
<dbReference type="PROSITE" id="PS50994">
    <property type="entry name" value="INTEGRASE"/>
    <property type="match status" value="1"/>
</dbReference>
<dbReference type="InterPro" id="IPR039537">
    <property type="entry name" value="Retrotran_Ty1/copia-like"/>
</dbReference>
<organism evidence="3 4">
    <name type="scientific">Dendrobium catenatum</name>
    <dbReference type="NCBI Taxonomy" id="906689"/>
    <lineage>
        <taxon>Eukaryota</taxon>
        <taxon>Viridiplantae</taxon>
        <taxon>Streptophyta</taxon>
        <taxon>Embryophyta</taxon>
        <taxon>Tracheophyta</taxon>
        <taxon>Spermatophyta</taxon>
        <taxon>Magnoliopsida</taxon>
        <taxon>Liliopsida</taxon>
        <taxon>Asparagales</taxon>
        <taxon>Orchidaceae</taxon>
        <taxon>Epidendroideae</taxon>
        <taxon>Malaxideae</taxon>
        <taxon>Dendrobiinae</taxon>
        <taxon>Dendrobium</taxon>
    </lineage>
</organism>
<evidence type="ECO:0000256" key="1">
    <source>
        <dbReference type="ARBA" id="ARBA00022670"/>
    </source>
</evidence>
<dbReference type="SUPFAM" id="SSF53098">
    <property type="entry name" value="Ribonuclease H-like"/>
    <property type="match status" value="1"/>
</dbReference>
<dbReference type="GO" id="GO:0015074">
    <property type="term" value="P:DNA integration"/>
    <property type="evidence" value="ECO:0007669"/>
    <property type="project" value="InterPro"/>
</dbReference>
<reference evidence="3 4" key="2">
    <citation type="journal article" date="2017" name="Nature">
        <title>The Apostasia genome and the evolution of orchids.</title>
        <authorList>
            <person name="Zhang G.Q."/>
            <person name="Liu K.W."/>
            <person name="Li Z."/>
            <person name="Lohaus R."/>
            <person name="Hsiao Y.Y."/>
            <person name="Niu S.C."/>
            <person name="Wang J.Y."/>
            <person name="Lin Y.C."/>
            <person name="Xu Q."/>
            <person name="Chen L.J."/>
            <person name="Yoshida K."/>
            <person name="Fujiwara S."/>
            <person name="Wang Z.W."/>
            <person name="Zhang Y.Q."/>
            <person name="Mitsuda N."/>
            <person name="Wang M."/>
            <person name="Liu G.H."/>
            <person name="Pecoraro L."/>
            <person name="Huang H.X."/>
            <person name="Xiao X.J."/>
            <person name="Lin M."/>
            <person name="Wu X.Y."/>
            <person name="Wu W.L."/>
            <person name="Chen Y.Y."/>
            <person name="Chang S.B."/>
            <person name="Sakamoto S."/>
            <person name="Ohme-Takagi M."/>
            <person name="Yagi M."/>
            <person name="Zeng S.J."/>
            <person name="Shen C.Y."/>
            <person name="Yeh C.M."/>
            <person name="Luo Y.B."/>
            <person name="Tsai W.C."/>
            <person name="Van de Peer Y."/>
            <person name="Liu Z.J."/>
        </authorList>
    </citation>
    <scope>NUCLEOTIDE SEQUENCE [LARGE SCALE GENOMIC DNA]</scope>
    <source>
        <tissue evidence="3">The whole plant</tissue>
    </source>
</reference>